<name>A0A1H0M689_9BACT</name>
<dbReference type="STRING" id="91360.SAMN05660330_00996"/>
<organism evidence="1 2">
    <name type="scientific">Desulforhopalus singaporensis</name>
    <dbReference type="NCBI Taxonomy" id="91360"/>
    <lineage>
        <taxon>Bacteria</taxon>
        <taxon>Pseudomonadati</taxon>
        <taxon>Thermodesulfobacteriota</taxon>
        <taxon>Desulfobulbia</taxon>
        <taxon>Desulfobulbales</taxon>
        <taxon>Desulfocapsaceae</taxon>
        <taxon>Desulforhopalus</taxon>
    </lineage>
</organism>
<protein>
    <submittedName>
        <fullName evidence="1">Uncharacterized protein</fullName>
    </submittedName>
</protein>
<dbReference type="AlphaFoldDB" id="A0A1H0M689"/>
<gene>
    <name evidence="1" type="ORF">SAMN05660330_00996</name>
</gene>
<dbReference type="Proteomes" id="UP000199073">
    <property type="component" value="Unassembled WGS sequence"/>
</dbReference>
<dbReference type="EMBL" id="FNJI01000005">
    <property type="protein sequence ID" value="SDO75877.1"/>
    <property type="molecule type" value="Genomic_DNA"/>
</dbReference>
<proteinExistence type="predicted"/>
<accession>A0A1H0M689</accession>
<reference evidence="1 2" key="1">
    <citation type="submission" date="2016-10" db="EMBL/GenBank/DDBJ databases">
        <authorList>
            <person name="de Groot N.N."/>
        </authorList>
    </citation>
    <scope>NUCLEOTIDE SEQUENCE [LARGE SCALE GENOMIC DNA]</scope>
    <source>
        <strain evidence="1 2">DSM 12130</strain>
    </source>
</reference>
<evidence type="ECO:0000313" key="1">
    <source>
        <dbReference type="EMBL" id="SDO75877.1"/>
    </source>
</evidence>
<sequence>MKLMALTFQALDVKDCLRQRFGVEYFLAQRLIQFFRKLDINKKNSVWCGMKTKFICWLFCWLALVTAGCSGYLVPEQGSVADPEKRIVLTVDSETEQVYQTPELKLVYSLRENEGSYEYRGRLHFDRSLTDSFPIIKNFFLKLNFLDEEGRVLATLDVTPFYSVRGQVMHSLEKRKTLAIPAGSTQITFSYYGIFVGDVPHIGEEWQIFEFPFH</sequence>
<keyword evidence="2" id="KW-1185">Reference proteome</keyword>
<evidence type="ECO:0000313" key="2">
    <source>
        <dbReference type="Proteomes" id="UP000199073"/>
    </source>
</evidence>